<dbReference type="GO" id="GO:0003677">
    <property type="term" value="F:DNA binding"/>
    <property type="evidence" value="ECO:0007669"/>
    <property type="project" value="UniProtKB-KW"/>
</dbReference>
<evidence type="ECO:0000259" key="8">
    <source>
        <dbReference type="PROSITE" id="PS50901"/>
    </source>
</evidence>
<dbReference type="SUPFAM" id="SSF46785">
    <property type="entry name" value="Winged helix' DNA-binding domain"/>
    <property type="match status" value="1"/>
</dbReference>
<dbReference type="Gene3D" id="3.40.50.300">
    <property type="entry name" value="P-loop containing nucleotide triphosphate hydrolases"/>
    <property type="match status" value="1"/>
</dbReference>
<evidence type="ECO:0000256" key="5">
    <source>
        <dbReference type="PROSITE-ProRule" id="PRU00289"/>
    </source>
</evidence>
<organism evidence="9 10">
    <name type="scientific">Armatimonas rosea</name>
    <dbReference type="NCBI Taxonomy" id="685828"/>
    <lineage>
        <taxon>Bacteria</taxon>
        <taxon>Bacillati</taxon>
        <taxon>Armatimonadota</taxon>
        <taxon>Armatimonadia</taxon>
        <taxon>Armatimonadales</taxon>
        <taxon>Armatimonadaceae</taxon>
        <taxon>Armatimonas</taxon>
    </lineage>
</organism>
<dbReference type="EMBL" id="JACHGW010000003">
    <property type="protein sequence ID" value="MBB6051793.1"/>
    <property type="molecule type" value="Genomic_DNA"/>
</dbReference>
<accession>A0A7W9STL1</accession>
<evidence type="ECO:0000256" key="1">
    <source>
        <dbReference type="ARBA" id="ARBA00006474"/>
    </source>
</evidence>
<dbReference type="Gene3D" id="3.30.980.40">
    <property type="match status" value="1"/>
</dbReference>
<feature type="region of interest" description="Disordered" evidence="6">
    <location>
        <begin position="215"/>
        <end position="307"/>
    </location>
</feature>
<dbReference type="SUPFAM" id="SSF52540">
    <property type="entry name" value="P-loop containing nucleoside triphosphate hydrolases"/>
    <property type="match status" value="1"/>
</dbReference>
<dbReference type="Proteomes" id="UP000520814">
    <property type="component" value="Unassembled WGS sequence"/>
</dbReference>
<evidence type="ECO:0000313" key="10">
    <source>
        <dbReference type="Proteomes" id="UP000520814"/>
    </source>
</evidence>
<keyword evidence="10" id="KW-1185">Reference proteome</keyword>
<keyword evidence="2 5" id="KW-0547">Nucleotide-binding</keyword>
<comment type="caution">
    <text evidence="9">The sequence shown here is derived from an EMBL/GenBank/DDBJ whole genome shotgun (WGS) entry which is preliminary data.</text>
</comment>
<keyword evidence="7" id="KW-1133">Transmembrane helix</keyword>
<dbReference type="RefSeq" id="WP_184199516.1">
    <property type="nucleotide sequence ID" value="NZ_JACHGW010000003.1"/>
</dbReference>
<feature type="transmembrane region" description="Helical" evidence="7">
    <location>
        <begin position="83"/>
        <end position="106"/>
    </location>
</feature>
<keyword evidence="4" id="KW-0238">DNA-binding</keyword>
<feature type="compositionally biased region" description="Polar residues" evidence="6">
    <location>
        <begin position="1"/>
        <end position="17"/>
    </location>
</feature>
<dbReference type="Gene3D" id="1.10.10.10">
    <property type="entry name" value="Winged helix-like DNA-binding domain superfamily/Winged helix DNA-binding domain"/>
    <property type="match status" value="1"/>
</dbReference>
<evidence type="ECO:0000313" key="9">
    <source>
        <dbReference type="EMBL" id="MBB6051793.1"/>
    </source>
</evidence>
<dbReference type="Pfam" id="PF09397">
    <property type="entry name" value="FtsK_gamma"/>
    <property type="match status" value="1"/>
</dbReference>
<feature type="region of interest" description="Disordered" evidence="6">
    <location>
        <begin position="1"/>
        <end position="36"/>
    </location>
</feature>
<feature type="transmembrane region" description="Helical" evidence="7">
    <location>
        <begin position="42"/>
        <end position="63"/>
    </location>
</feature>
<dbReference type="GO" id="GO:0005524">
    <property type="term" value="F:ATP binding"/>
    <property type="evidence" value="ECO:0007669"/>
    <property type="project" value="UniProtKB-UniRule"/>
</dbReference>
<dbReference type="Pfam" id="PF17854">
    <property type="entry name" value="FtsK_alpha"/>
    <property type="match status" value="1"/>
</dbReference>
<keyword evidence="7" id="KW-0812">Transmembrane</keyword>
<dbReference type="InterPro" id="IPR041027">
    <property type="entry name" value="FtsK_alpha"/>
</dbReference>
<dbReference type="InterPro" id="IPR050206">
    <property type="entry name" value="FtsK/SpoIIIE/SftA"/>
</dbReference>
<dbReference type="InterPro" id="IPR036388">
    <property type="entry name" value="WH-like_DNA-bd_sf"/>
</dbReference>
<protein>
    <submittedName>
        <fullName evidence="9">S-DNA-T family DNA segregation ATPase FtsK/SpoIIIE</fullName>
    </submittedName>
</protein>
<dbReference type="Pfam" id="PF01580">
    <property type="entry name" value="FtsK_SpoIIIE"/>
    <property type="match status" value="1"/>
</dbReference>
<proteinExistence type="inferred from homology"/>
<dbReference type="PROSITE" id="PS50901">
    <property type="entry name" value="FTSK"/>
    <property type="match status" value="1"/>
</dbReference>
<dbReference type="InterPro" id="IPR002543">
    <property type="entry name" value="FtsK_dom"/>
</dbReference>
<feature type="compositionally biased region" description="Acidic residues" evidence="6">
    <location>
        <begin position="254"/>
        <end position="265"/>
    </location>
</feature>
<reference evidence="9 10" key="1">
    <citation type="submission" date="2020-08" db="EMBL/GenBank/DDBJ databases">
        <title>Genomic Encyclopedia of Type Strains, Phase IV (KMG-IV): sequencing the most valuable type-strain genomes for metagenomic binning, comparative biology and taxonomic classification.</title>
        <authorList>
            <person name="Goeker M."/>
        </authorList>
    </citation>
    <scope>NUCLEOTIDE SEQUENCE [LARGE SCALE GENOMIC DNA]</scope>
    <source>
        <strain evidence="9 10">DSM 23562</strain>
    </source>
</reference>
<keyword evidence="7" id="KW-0472">Membrane</keyword>
<feature type="transmembrane region" description="Helical" evidence="7">
    <location>
        <begin position="118"/>
        <end position="141"/>
    </location>
</feature>
<feature type="transmembrane region" description="Helical" evidence="7">
    <location>
        <begin position="161"/>
        <end position="188"/>
    </location>
</feature>
<comment type="similarity">
    <text evidence="1">Belongs to the FtsK/SpoIIIE/SftA family.</text>
</comment>
<dbReference type="PANTHER" id="PTHR22683:SF41">
    <property type="entry name" value="DNA TRANSLOCASE FTSK"/>
    <property type="match status" value="1"/>
</dbReference>
<dbReference type="InterPro" id="IPR018541">
    <property type="entry name" value="Ftsk_gamma"/>
</dbReference>
<dbReference type="InterPro" id="IPR027417">
    <property type="entry name" value="P-loop_NTPase"/>
</dbReference>
<evidence type="ECO:0000256" key="6">
    <source>
        <dbReference type="SAM" id="MobiDB-lite"/>
    </source>
</evidence>
<gene>
    <name evidence="9" type="ORF">HNQ39_003603</name>
</gene>
<keyword evidence="3 5" id="KW-0067">ATP-binding</keyword>
<dbReference type="InterPro" id="IPR036390">
    <property type="entry name" value="WH_DNA-bd_sf"/>
</dbReference>
<evidence type="ECO:0000256" key="3">
    <source>
        <dbReference type="ARBA" id="ARBA00022840"/>
    </source>
</evidence>
<evidence type="ECO:0000256" key="2">
    <source>
        <dbReference type="ARBA" id="ARBA00022741"/>
    </source>
</evidence>
<name>A0A7W9STL1_ARMRO</name>
<sequence>MATTQTTPRDSSSPRGSNTPRKPRPPRNTNTAPRKTRTNTRFAYDTWGIALCALGLILLATLLGAGTNSGDNFLGRTVVHGFYLLSGVGAWVFPFVLLALGGMLAIGKSRSFDNMGALGALYVLFIAWWHLGRVGGMKLAYHFLTDNLVNGGGYLGGGVSWLLRMLVGVFGAHVVFVALVGIGILFLVDVPLPSLLGPVERFIAEWTGKGKEAATAQAKEAVEKARKKPAAAPTERKPLVQPPPSVFKRTTPEPLDDDLELDEPTTDAPPRSQPTLFSFRKEKPEAPAPSPRPAATLEEDEDEEPTTPVVPVLAPAVPTRGEPRPGMAAFVLPPTALMAPSPPAPANVADGESEERRQIILQTLEDFGIGADVADVAYGPTITRYEIALERGIKVSKIVSLADNIAMALAAIDVRVEAPIPGKSAIGLEVPNAKPRGVSIRECLEAPEFVNAPGKLTFVLGRDVTGAVKVADLAKMPHLLIAGSTGSGKSVGLNALITSLLYRNSPRELKLLMIDPKKVELSLYEGIPHLASPVITNVKQAPSLFKQALREMETRYDKFAKLGTRNLEGYNAKVEEAERIPYWVIIVDELADLMMTSGPEIETSICRLAQLARATGIHLVIATQRPSVNVITGTIKANISSRIAFAMNSAVDSRTILDQTGADRLIGRGDMLFMPIDAGKPYRIQGCFVSEHDTESLVNYLKEQGTPNFDVLPSTLSLSTGDDDSGEGEADDDLFESAVRLVVTGGSASTSMLQRRFKIGYTRAARLVDLMEQRGIVGALDGAKPRDILIARDDLDGMFGKTGVFET</sequence>
<dbReference type="PANTHER" id="PTHR22683">
    <property type="entry name" value="SPORULATION PROTEIN RELATED"/>
    <property type="match status" value="1"/>
</dbReference>
<dbReference type="SMART" id="SM00843">
    <property type="entry name" value="Ftsk_gamma"/>
    <property type="match status" value="1"/>
</dbReference>
<dbReference type="AlphaFoldDB" id="A0A7W9STL1"/>
<feature type="domain" description="FtsK" evidence="8">
    <location>
        <begin position="465"/>
        <end position="654"/>
    </location>
</feature>
<dbReference type="CDD" id="cd01127">
    <property type="entry name" value="TrwB_TraG_TraD_VirD4"/>
    <property type="match status" value="1"/>
</dbReference>
<evidence type="ECO:0000256" key="7">
    <source>
        <dbReference type="SAM" id="Phobius"/>
    </source>
</evidence>
<feature type="binding site" evidence="5">
    <location>
        <begin position="483"/>
        <end position="490"/>
    </location>
    <ligand>
        <name>ATP</name>
        <dbReference type="ChEBI" id="CHEBI:30616"/>
    </ligand>
</feature>
<evidence type="ECO:0000256" key="4">
    <source>
        <dbReference type="ARBA" id="ARBA00023125"/>
    </source>
</evidence>